<dbReference type="Pfam" id="PF07506">
    <property type="entry name" value="RepB"/>
    <property type="match status" value="1"/>
</dbReference>
<feature type="coiled-coil region" evidence="1">
    <location>
        <begin position="218"/>
        <end position="245"/>
    </location>
</feature>
<dbReference type="SUPFAM" id="SSF110849">
    <property type="entry name" value="ParB/Sulfiredoxin"/>
    <property type="match status" value="1"/>
</dbReference>
<dbReference type="InterPro" id="IPR011111">
    <property type="entry name" value="Plasmid_RepB"/>
</dbReference>
<evidence type="ECO:0000313" key="4">
    <source>
        <dbReference type="Proteomes" id="UP000515873"/>
    </source>
</evidence>
<dbReference type="PANTHER" id="PTHR33375">
    <property type="entry name" value="CHROMOSOME-PARTITIONING PROTEIN PARB-RELATED"/>
    <property type="match status" value="1"/>
</dbReference>
<keyword evidence="4" id="KW-1185">Reference proteome</keyword>
<evidence type="ECO:0000256" key="1">
    <source>
        <dbReference type="SAM" id="Coils"/>
    </source>
</evidence>
<dbReference type="Pfam" id="PF02195">
    <property type="entry name" value="ParB_N"/>
    <property type="match status" value="1"/>
</dbReference>
<keyword evidence="1" id="KW-0175">Coiled coil</keyword>
<gene>
    <name evidence="3" type="ORF">H8F01_10360</name>
</gene>
<dbReference type="InterPro" id="IPR003115">
    <property type="entry name" value="ParB_N"/>
</dbReference>
<dbReference type="Gene3D" id="1.10.10.2830">
    <property type="match status" value="1"/>
</dbReference>
<dbReference type="InterPro" id="IPR050336">
    <property type="entry name" value="Chromosome_partition/occlusion"/>
</dbReference>
<organism evidence="3 4">
    <name type="scientific">Dyella telluris</name>
    <dbReference type="NCBI Taxonomy" id="2763498"/>
    <lineage>
        <taxon>Bacteria</taxon>
        <taxon>Pseudomonadati</taxon>
        <taxon>Pseudomonadota</taxon>
        <taxon>Gammaproteobacteria</taxon>
        <taxon>Lysobacterales</taxon>
        <taxon>Rhodanobacteraceae</taxon>
        <taxon>Dyella</taxon>
    </lineage>
</organism>
<dbReference type="GO" id="GO:0005694">
    <property type="term" value="C:chromosome"/>
    <property type="evidence" value="ECO:0007669"/>
    <property type="project" value="TreeGrafter"/>
</dbReference>
<dbReference type="EMBL" id="CP060412">
    <property type="protein sequence ID" value="QNK03475.1"/>
    <property type="molecule type" value="Genomic_DNA"/>
</dbReference>
<evidence type="ECO:0000313" key="3">
    <source>
        <dbReference type="EMBL" id="QNK03475.1"/>
    </source>
</evidence>
<name>A0A7G8Q9L7_9GAMM</name>
<dbReference type="SMART" id="SM00470">
    <property type="entry name" value="ParB"/>
    <property type="match status" value="1"/>
</dbReference>
<feature type="domain" description="ParB-like N-terminal" evidence="2">
    <location>
        <begin position="15"/>
        <end position="109"/>
    </location>
</feature>
<dbReference type="GO" id="GO:0007059">
    <property type="term" value="P:chromosome segregation"/>
    <property type="evidence" value="ECO:0007669"/>
    <property type="project" value="TreeGrafter"/>
</dbReference>
<dbReference type="Gene3D" id="3.90.1530.30">
    <property type="match status" value="1"/>
</dbReference>
<accession>A0A7G8Q9L7</accession>
<dbReference type="Proteomes" id="UP000515873">
    <property type="component" value="Chromosome"/>
</dbReference>
<dbReference type="InterPro" id="IPR036086">
    <property type="entry name" value="ParB/Sulfiredoxin_sf"/>
</dbReference>
<dbReference type="PANTHER" id="PTHR33375:SF1">
    <property type="entry name" value="CHROMOSOME-PARTITIONING PROTEIN PARB-RELATED"/>
    <property type="match status" value="1"/>
</dbReference>
<dbReference type="KEGG" id="dtl:H8F01_10360"/>
<dbReference type="RefSeq" id="WP_187058941.1">
    <property type="nucleotide sequence ID" value="NZ_CP060412.1"/>
</dbReference>
<dbReference type="SUPFAM" id="SSF109709">
    <property type="entry name" value="KorB DNA-binding domain-like"/>
    <property type="match status" value="1"/>
</dbReference>
<reference evidence="3 4" key="1">
    <citation type="submission" date="2020-08" db="EMBL/GenBank/DDBJ databases">
        <title>Dyella sp. G9 isolated from forest soil.</title>
        <authorList>
            <person name="Fu J."/>
            <person name="Qiu L."/>
        </authorList>
    </citation>
    <scope>NUCLEOTIDE SEQUENCE [LARGE SCALE GENOMIC DNA]</scope>
    <source>
        <strain evidence="3 4">G9</strain>
    </source>
</reference>
<dbReference type="AlphaFoldDB" id="A0A7G8Q9L7"/>
<sequence>MNNKMPPPGFESETRVIPLDAIVPLKAMRAALKQSHKYAQIAASIHEIGMVECPVVVPNPQKEGTYYLLDGLLRIEIAKELGWTEVECLVATDDEAYTYNKRISRLSAVQEHKMVVRAIEQGAHEDRLARALRLDVSTVRRRFRMLDGICDEVVELLADGPCPKNVFEVLKKMKPMRQIEATELMIGQKNYSSGFVKTILAATPDDQLVLKRAKDGPQDISREQIARLERELSAAQKRTKYIEESYGEDVLELTIAKAYLSKWLKRPSIVQWLEDNQPEYLAEFQEVAEMTSLASSVTSPPGS</sequence>
<proteinExistence type="predicted"/>
<evidence type="ECO:0000259" key="2">
    <source>
        <dbReference type="SMART" id="SM00470"/>
    </source>
</evidence>
<protein>
    <submittedName>
        <fullName evidence="3">ParB N-terminal domain-containing protein</fullName>
    </submittedName>
</protein>